<evidence type="ECO:0000313" key="2">
    <source>
        <dbReference type="EMBL" id="CAG6641998.1"/>
    </source>
</evidence>
<keyword evidence="1" id="KW-0472">Membrane</keyword>
<proteinExistence type="predicted"/>
<sequence length="129" mass="15249">MISIMWRKKRTSNQRAASIGHNFISLSRTIISIFLLLIVVTGVVGQKWKILFFSTFEISLQIYFRFLLFKLYFFHRPETEDQNFKKALVFMDETTKKSAKDTIIIIYIQISMDLLCSTHNQHLFTQCNT</sequence>
<dbReference type="AlphaFoldDB" id="A0A8D8VZY8"/>
<keyword evidence="1" id="KW-1133">Transmembrane helix</keyword>
<name>A0A8D8VZY8_9HEMI</name>
<feature type="transmembrane region" description="Helical" evidence="1">
    <location>
        <begin position="50"/>
        <end position="68"/>
    </location>
</feature>
<accession>A0A8D8VZY8</accession>
<evidence type="ECO:0000256" key="1">
    <source>
        <dbReference type="SAM" id="Phobius"/>
    </source>
</evidence>
<dbReference type="EMBL" id="HBUF01120202">
    <property type="protein sequence ID" value="CAG6642001.1"/>
    <property type="molecule type" value="Transcribed_RNA"/>
</dbReference>
<protein>
    <submittedName>
        <fullName evidence="2">Uncharacterized protein</fullName>
    </submittedName>
</protein>
<feature type="transmembrane region" description="Helical" evidence="1">
    <location>
        <begin position="21"/>
        <end position="44"/>
    </location>
</feature>
<keyword evidence="1" id="KW-0812">Transmembrane</keyword>
<organism evidence="2">
    <name type="scientific">Cacopsylla melanoneura</name>
    <dbReference type="NCBI Taxonomy" id="428564"/>
    <lineage>
        <taxon>Eukaryota</taxon>
        <taxon>Metazoa</taxon>
        <taxon>Ecdysozoa</taxon>
        <taxon>Arthropoda</taxon>
        <taxon>Hexapoda</taxon>
        <taxon>Insecta</taxon>
        <taxon>Pterygota</taxon>
        <taxon>Neoptera</taxon>
        <taxon>Paraneoptera</taxon>
        <taxon>Hemiptera</taxon>
        <taxon>Sternorrhyncha</taxon>
        <taxon>Psylloidea</taxon>
        <taxon>Psyllidae</taxon>
        <taxon>Psyllinae</taxon>
        <taxon>Cacopsylla</taxon>
    </lineage>
</organism>
<reference evidence="2" key="1">
    <citation type="submission" date="2021-05" db="EMBL/GenBank/DDBJ databases">
        <authorList>
            <person name="Alioto T."/>
            <person name="Alioto T."/>
            <person name="Gomez Garrido J."/>
        </authorList>
    </citation>
    <scope>NUCLEOTIDE SEQUENCE</scope>
</reference>
<dbReference type="EMBL" id="HBUF01120199">
    <property type="protein sequence ID" value="CAG6641993.1"/>
    <property type="molecule type" value="Transcribed_RNA"/>
</dbReference>
<dbReference type="EMBL" id="HBUF01120201">
    <property type="protein sequence ID" value="CAG6641998.1"/>
    <property type="molecule type" value="Transcribed_RNA"/>
</dbReference>